<dbReference type="PROSITE" id="PS50891">
    <property type="entry name" value="LOB"/>
    <property type="match status" value="1"/>
</dbReference>
<proteinExistence type="inferred from homology"/>
<evidence type="ECO:0000259" key="4">
    <source>
        <dbReference type="PROSITE" id="PS50891"/>
    </source>
</evidence>
<accession>A0AAV2F7Z3</accession>
<evidence type="ECO:0000256" key="1">
    <source>
        <dbReference type="ARBA" id="ARBA00005474"/>
    </source>
</evidence>
<dbReference type="Proteomes" id="UP001497516">
    <property type="component" value="Chromosome 6"/>
</dbReference>
<feature type="region of interest" description="Disordered" evidence="3">
    <location>
        <begin position="1"/>
        <end position="30"/>
    </location>
</feature>
<evidence type="ECO:0000313" key="5">
    <source>
        <dbReference type="EMBL" id="CAL1394134.1"/>
    </source>
</evidence>
<dbReference type="InterPro" id="IPR004883">
    <property type="entry name" value="LOB"/>
</dbReference>
<evidence type="ECO:0000256" key="2">
    <source>
        <dbReference type="SAM" id="Coils"/>
    </source>
</evidence>
<protein>
    <recommendedName>
        <fullName evidence="4">LOB domain-containing protein</fullName>
    </recommendedName>
</protein>
<feature type="compositionally biased region" description="Low complexity" evidence="3">
    <location>
        <begin position="236"/>
        <end position="246"/>
    </location>
</feature>
<sequence length="280" mass="30713">MQRKDTIPSDGDGDSAVAAANGGGGGGSHPACASCKHQRKKCAEDCILAAVFPAEKTREFQAVHKVFGVSNVIKMMRRVEARDRERVAESLIWEAASRENDPVLGALRQFQRLQEEKQQLEKELGLYKCLPHHNGHQMVRPQGHGAGVMYNKQAPSQPPPPPLPGSWSTNGVSGNGKVVNGNGHTNNILQGSFPTMHNTNNNNNNSSSNHHGKMINNNNKVEEPAAVSSFKTRQSPQQHLLHHQQPPQFHHPQFYQLDLPVPGHFAAYNFNGGQAMENNP</sequence>
<dbReference type="PANTHER" id="PTHR31301">
    <property type="entry name" value="LOB DOMAIN-CONTAINING PROTEIN 4-RELATED"/>
    <property type="match status" value="1"/>
</dbReference>
<dbReference type="AlphaFoldDB" id="A0AAV2F7Z3"/>
<organism evidence="5 6">
    <name type="scientific">Linum trigynum</name>
    <dbReference type="NCBI Taxonomy" id="586398"/>
    <lineage>
        <taxon>Eukaryota</taxon>
        <taxon>Viridiplantae</taxon>
        <taxon>Streptophyta</taxon>
        <taxon>Embryophyta</taxon>
        <taxon>Tracheophyta</taxon>
        <taxon>Spermatophyta</taxon>
        <taxon>Magnoliopsida</taxon>
        <taxon>eudicotyledons</taxon>
        <taxon>Gunneridae</taxon>
        <taxon>Pentapetalae</taxon>
        <taxon>rosids</taxon>
        <taxon>fabids</taxon>
        <taxon>Malpighiales</taxon>
        <taxon>Linaceae</taxon>
        <taxon>Linum</taxon>
    </lineage>
</organism>
<comment type="similarity">
    <text evidence="1">Belongs to the LOB domain-containing protein family.</text>
</comment>
<dbReference type="Pfam" id="PF03195">
    <property type="entry name" value="LOB"/>
    <property type="match status" value="1"/>
</dbReference>
<dbReference type="EMBL" id="OZ034819">
    <property type="protein sequence ID" value="CAL1394134.1"/>
    <property type="molecule type" value="Genomic_DNA"/>
</dbReference>
<gene>
    <name evidence="5" type="ORF">LTRI10_LOCUS34655</name>
</gene>
<evidence type="ECO:0000313" key="6">
    <source>
        <dbReference type="Proteomes" id="UP001497516"/>
    </source>
</evidence>
<dbReference type="PANTHER" id="PTHR31301:SF192">
    <property type="entry name" value="LOB DOMAIN-CONTAINING PROTEIN"/>
    <property type="match status" value="1"/>
</dbReference>
<feature type="domain" description="LOB" evidence="4">
    <location>
        <begin position="30"/>
        <end position="131"/>
    </location>
</feature>
<evidence type="ECO:0000256" key="3">
    <source>
        <dbReference type="SAM" id="MobiDB-lite"/>
    </source>
</evidence>
<keyword evidence="6" id="KW-1185">Reference proteome</keyword>
<name>A0AAV2F7Z3_9ROSI</name>
<keyword evidence="2" id="KW-0175">Coiled coil</keyword>
<feature type="coiled-coil region" evidence="2">
    <location>
        <begin position="103"/>
        <end position="130"/>
    </location>
</feature>
<reference evidence="5 6" key="1">
    <citation type="submission" date="2024-04" db="EMBL/GenBank/DDBJ databases">
        <authorList>
            <person name="Fracassetti M."/>
        </authorList>
    </citation>
    <scope>NUCLEOTIDE SEQUENCE [LARGE SCALE GENOMIC DNA]</scope>
</reference>
<feature type="region of interest" description="Disordered" evidence="3">
    <location>
        <begin position="225"/>
        <end position="246"/>
    </location>
</feature>